<dbReference type="RefSeq" id="WP_105059885.1">
    <property type="nucleotide sequence ID" value="NZ_MSCJ01000001.1"/>
</dbReference>
<dbReference type="InterPro" id="IPR011049">
    <property type="entry name" value="Serralysin-like_metalloprot_C"/>
</dbReference>
<dbReference type="InterPro" id="IPR047777">
    <property type="entry name" value="LapA-like_RM"/>
</dbReference>
<dbReference type="InterPro" id="IPR019960">
    <property type="entry name" value="T1SS_VCA0849"/>
</dbReference>
<dbReference type="SUPFAM" id="SSF51120">
    <property type="entry name" value="beta-Roll"/>
    <property type="match status" value="1"/>
</dbReference>
<gene>
    <name evidence="2" type="ORF">BTO08_03320</name>
</gene>
<reference evidence="2 3" key="1">
    <citation type="submission" date="2016-12" db="EMBL/GenBank/DDBJ databases">
        <title>Diversity of luminous bacteria.</title>
        <authorList>
            <person name="Yoshizawa S."/>
            <person name="Kogure K."/>
        </authorList>
    </citation>
    <scope>NUCLEOTIDE SEQUENCE [LARGE SCALE GENOMIC DNA]</scope>
    <source>
        <strain evidence="2 3">LC1-200</strain>
    </source>
</reference>
<dbReference type="PROSITE" id="PS00018">
    <property type="entry name" value="EF_HAND_1"/>
    <property type="match status" value="1"/>
</dbReference>
<dbReference type="OrthoDB" id="5649378at2"/>
<dbReference type="InterPro" id="IPR018247">
    <property type="entry name" value="EF_Hand_1_Ca_BS"/>
</dbReference>
<sequence length="4359" mass="462534">MFKIHVDQAIVVEQVKGQVFVLMSSGEYSPVKVGDDLTIGTILLFTDRSEVLAHVGGTDIWLNQHCKACLSDNKLVHLPLPELDLEPSIAALQAAILSGEDPTKIQKATAAGIEDISSSITDGLVILYDNDQLLATAGFDTAYNPEIRRQDDIPLIILPPDGGQIFNDIYFIEGDLVPITYPVSDSGNVSVEAATLPLDSNTVAFDSSQIDGLLATMSRELSSNDRPIIFNYDIETNQIIGRSDQGIVLTIGLSAELFNGRDANVIMTVTQFLPLDHFSGESNSAPIVINGEQIRLSLPVQIADTNGNLTQAPVNFVAVIEDGKIPRLGIDNGTEFTEQDSDINTPQSVTGDIPIFIGSDEIGVMTFAEQQPSLIGLLSNDVATSFTVSGNKITVIRVDDQSQVLAIEVSTDGQYRVTQYQALNQENALDQTQLSLFLTTTDRDGDTSNVSELVIKINDGIDPILGIDSGTTITEQDKDIATPQTVTGSIPINVGSDQIKAMVFESQQPTLDGLLSNGKPTVYSIEGNKITLQLADAPQTEVLIIEINTSGEYSVTQYQALNQPIKTNIDKLTLGVVAIDTDGDKSNVGELNITIVDGPDPILGQDIATTFIETMSPQTFIGQITVDVGSDDIASATFNLEQTTLNGLTSNGQATSYSIVGNKMELFVPAQGSLPKQPVLTVVLENNGRYTIEQSQPLDQNFTTNVNNLSLAVTVTDADGDNSNVGQLIINITDGENPTGAGITAQVTLTEGDLSPKNIADSYPVDASNSFTVPAVNDDLVASSLNISSSVQAQLISELEQLTATGLALSFTLTTSGVGVITLIGKDSNNADVLVVRLSPTQDSHNVAVTMDVEQLKPLDHNESVYSGGEYVSLTSDGINIRLPLEMHDSDFDTLVEPVNALVILEDGKAPVIESQTKTWTEAFSGTVAEPQFITGQLAFDVNSDEIKQVVVGDITTAFAGLTSDGIALDAKYDDGKPNQITVFLTGTTIPVLSLSIATDGNYSITQYLPIDQPVTSNTNMISIPFHVVDFDNDSSNDATLTLVITDGQNPTGANITLETVEGDLALPIREPSTSLYPVESDKTLSIIAANDSLVATSLVILPDVLTALIAQLSSLTSSNQAIEISHAADAITAAQTITAIDSVTKQDAFIITLMPVQMGRDVDVKIEWQQLLPLDHQIDSGGTYVLLNGDKLDIAIPLMMNDGDDDPFSQPAIITISVEDGADPLFEIDTGTTITDPKKGAVATVAEGEIGLELGSDEIETLTFDSTQTGLTGWLSNSAPTYVEVLDNELNIRLSSDDSVVLNVVIGVDGKYTVTQYLPLNQPVESNEDRLTLAVTAQDYDGDKAQGELLIIVKDGVDPVLGTDTGTDYTEIMTTQTEQGYIPVDVGSDDIANAYFAIAQPSLADLTSNAEATHYRVSGNVLQLYVPSIGNAPEQNVLTITLGIDGSYTVEQNRPLDQNFTTNVNNLALDVFVVDKDGDDSNLGKLIIDINDGENPTGKGVIAELDITEGDLNPPAGGQGYPVSSSSNFVVTAVNDALVASSLNLTDAVFFKLGPELLKLTTGGEEVKFDISNAPSGLLTLEVKEISNSTDVFKLVLTPIQQGDDVKVEMTLTQYKPLDHDPTHFVSGKYVSLDEGNIDVTIPIIMHDTDFDQLVDPVEVKLVFEDGVIPIINEQSITWTEGFNGAITVPQEITGSLVYGSHSDEIKQVQFIEPSQAFAGITSNGAALEVVFNPTIPNQFDVQLSGTSTQVLSIAIAPDGQYTIKQYLPIDQPLLPNQNVVNLNVQLMDFDGDKSNIANLQLIIKDGLDPNGINAEFNVVEGDLVPPTIGPSTSENPVTTSNTTTIPATNDILRADSVLLSSSNITAIKTALEQVTSQGDNTLATIIQDPTSKIISITLIKDNLAKDTIFELTITPIQNGRNVELHSQLVESIPVDHLNGVLTTGLVTMTQANLAMGIPLQMHDADDDPLLNPAIFTVNIADGDLPSFGIDAGIEFTEIDSDSGKIETNIGSDEIIQIDLKAVQPNLTSLTSNGYATEYSVVGNTVTVVRQDDPTLEVLTIELLQSGDYNVVQSQPLDQSETTNKLEVSLAVIATDQDLDVSPTDGEINITIIDGLDPTGNFSGITELDVIEGDISEPIGSPSGYPVSDSTTFTLTAGVDRLDPDKVGFSSNYLNDLLAELRAEITSLGGQSLDYNFDPSGHVLTASYNSQTYFTLTLSAVNVLNSKDADVTVTYEQFLPLDHNSGGNSSGYINVSGDLISIDLEVQIQDTDGDYLETPVAVTLNISDGFDPVIINTQDVTVEESDIRSDGPNHQGSTPDEDGDRATGILTIDEGSDFVHQYRLDTAQFAILNSTLTSQGLAVTLFEHSVGTYSAFADSRTIFTVVFTAAGEYTVNLFGAIDHPDPGKDSKDVFLPVIAIDDDGDESTFSTIKLTIVDDIADGRNIIIQADEGQENVVGESLLTPALEGADGATVVSVVDLAIEQPLVGNDFTVIPIHQGGDTISPGQLLGDLSIKPNGEVSFSAATEITQTDEVLEYTFNYRVTDGDDDTELRTITLQIDDQEAKIIIDPDPIVTYEDVGRVEDPDETIIAPPSGAPVSLKIDIGDDDRGEFLQQVLITIPTEIHGSFYLNGTALAISGDGSSYVVPVGDFTTTDNIVHELVGLTFIPDADFSTANGNLVFEVKAQVGVTSGTPLPEAITSFEIIVEGIADIPTWDDAQTQLHYTIDEDSTGVDLQLKADLNDVDGSETLSYIITLEPDAGGKINGELKGSNLIDLGGDQYQVSATDVGTLSVTPIANYSGDIKLTAVAQSKEEVVFVTGKQTADSVEREIVINVEPIADETTLKVTRISSDEDVLINLSDHVTLTETVDKDGSEIECVRFSNLPVGAQILLNGAVVVESPSGSGVYEVNYADIANVQLKPTPESNVDFEITVQGVVKDSASLTNSSNVVVNANDEYVTATQQLEVSLKGVADIPIFDIDIDSNGNGVLDVGEWAYINNDPTIGIETLIDEDSAAIFDFTLESGENPFKQPDDNSESLSLVLSGIPEGVTLKDSEGNEQSLIFAGYDDNGDPIYEVELSSLKDIEVIPPLNSTQDIKLNAKVLVTENDGDVRTFDREILINIQPVIDADNYTLVSDNNILEDQNNTVQWRPTAAQEFTDSSETITQIRFGGIPSDYSLLIDGTPLTLVAGEITLTDSQRDELLAGKPLQLRAPQNSDRDLTFQSYLTIEQTDSDGENTAIKEITGQLVVDIQAVVEPDGILAVRDSSDAVLTTLTSTTGGVIDLSTDAASLGRVSFTGEATPVAIDHSDEVIRRIVVKFPQSVAEPGDFVVIGGISDGAGAWTIPESQLDNLKITAPTGFNSTIDITISAEVQDLGDNGEGDVSALVPFTTPITLDFTPNTSMITELAGDIVFNPDVVTGTEDNVINLGDQIEDDIVIGSVNGEQNHDSVTIVIKAADLPSGVTILGTDFDFIDGEYVMIVPVDGAGKVDVSGISLNPATDFAGDFQFDLHIVNTDTTSGNTKNLIKPVTVRIEPVVDVPPHGDPTLSLEVLRTEKLGDDDQPITNTGKPEVIKNNHAYEDGSVILGISASLKDISTSLTSGLESLKQVELTVDASQGAFIQTDGTEVQTITVDKMELDNIQFQPVKDFSGHVSMSAVATVEDDVTYTLTTPATAQATGDFTATVEFEVIPVDDPVKFTGTETTISGDEDQSGGISLGDISFEVGDTDGSEQIISAKITNVPDGFVLTGPVGNLGDGEWSITLPVGMQTGSLAGVNIVPAENYSGTLALGVLVFTKEDLLDDIAQNTATINVDILPVGDKIDSDVITSYTGQEDQPITLTLDLAVRDNTDSIVPSNPNATENAPEKLHVVVTDVPDSSRFDAPVGGSAEKQPDGSWIIISGGTTLDTLAFHPGDANGNFTMNFDMRSSDNGVLATNSLAVIKTLSFDVAAVNDAPVNTLPAGISAEEDIGVIIAGISVKDVDATEDNGNMTVNLSVDHGALNVLSSTGITVDNNNTSDVMLTGKLDDLNAALAAGIHYQSDPNFYGDDTLRMLTNDNGNSGSGGAKTDSTQTSITVAPKPDVPIIELDRPQTSSIHTVLGTMLPLIGIMASVVNPAPNELSIVVSGLNDGDLVDSNGTIIGDLMAAGTYRVPVSQLDDLYLTGLATGSTSLIVEAESTIGNDSVLSATSITLNINVGEDTTTEIDASISPSGSGELIVDDDQDRTLIGSDDDDIFYAGGGNDILTGNAGDDLFIWELDNIDGSTDVITDFALGEDKIDLTDVLDDSAGDGLKLDDLLAGINADASSGKLELMITASNSNTQTITLDNIQAADLGLASSASSTQLVTELFNQSGFTTS</sequence>
<feature type="region of interest" description="Disordered" evidence="1">
    <location>
        <begin position="2303"/>
        <end position="2327"/>
    </location>
</feature>
<dbReference type="NCBIfam" id="TIGR03660">
    <property type="entry name" value="T1SS_rpt_143"/>
    <property type="match status" value="2"/>
</dbReference>
<dbReference type="Proteomes" id="UP000238730">
    <property type="component" value="Unassembled WGS sequence"/>
</dbReference>
<comment type="caution">
    <text evidence="2">The sequence shown here is derived from an EMBL/GenBank/DDBJ whole genome shotgun (WGS) entry which is preliminary data.</text>
</comment>
<name>A0A2S7VXB2_PHOAN</name>
<protein>
    <submittedName>
        <fullName evidence="2">Uncharacterized protein</fullName>
    </submittedName>
</protein>
<organism evidence="2 3">
    <name type="scientific">Photobacterium angustum</name>
    <dbReference type="NCBI Taxonomy" id="661"/>
    <lineage>
        <taxon>Bacteria</taxon>
        <taxon>Pseudomonadati</taxon>
        <taxon>Pseudomonadota</taxon>
        <taxon>Gammaproteobacteria</taxon>
        <taxon>Vibrionales</taxon>
        <taxon>Vibrionaceae</taxon>
        <taxon>Photobacterium</taxon>
    </lineage>
</organism>
<proteinExistence type="predicted"/>
<evidence type="ECO:0000313" key="3">
    <source>
        <dbReference type="Proteomes" id="UP000238730"/>
    </source>
</evidence>
<dbReference type="NCBIfam" id="NF033682">
    <property type="entry name" value="retention_LapA"/>
    <property type="match status" value="1"/>
</dbReference>
<accession>A0A2S7VXB2</accession>
<dbReference type="NCBIfam" id="TIGR03661">
    <property type="entry name" value="T1SS_VCA0849"/>
    <property type="match status" value="1"/>
</dbReference>
<dbReference type="InterPro" id="IPR019959">
    <property type="entry name" value="T1SS-143_rpt-cont_dom"/>
</dbReference>
<evidence type="ECO:0000313" key="2">
    <source>
        <dbReference type="EMBL" id="PQJ66525.1"/>
    </source>
</evidence>
<dbReference type="Gene3D" id="2.150.10.10">
    <property type="entry name" value="Serralysin-like metalloprotease, C-terminal"/>
    <property type="match status" value="1"/>
</dbReference>
<evidence type="ECO:0000256" key="1">
    <source>
        <dbReference type="SAM" id="MobiDB-lite"/>
    </source>
</evidence>
<dbReference type="EMBL" id="MSCJ01000001">
    <property type="protein sequence ID" value="PQJ66525.1"/>
    <property type="molecule type" value="Genomic_DNA"/>
</dbReference>